<proteinExistence type="inferred from homology"/>
<keyword evidence="4 7" id="KW-0812">Transmembrane</keyword>
<dbReference type="InterPro" id="IPR032818">
    <property type="entry name" value="DedA-like"/>
</dbReference>
<feature type="transmembrane region" description="Helical" evidence="7">
    <location>
        <begin position="119"/>
        <end position="139"/>
    </location>
</feature>
<comment type="subcellular location">
    <subcellularLocation>
        <location evidence="1 7">Cell membrane</location>
        <topology evidence="1 7">Multi-pass membrane protein</topology>
    </subcellularLocation>
</comment>
<evidence type="ECO:0000313" key="10">
    <source>
        <dbReference type="Proteomes" id="UP000246058"/>
    </source>
</evidence>
<evidence type="ECO:0000256" key="2">
    <source>
        <dbReference type="ARBA" id="ARBA00010792"/>
    </source>
</evidence>
<feature type="transmembrane region" description="Helical" evidence="7">
    <location>
        <begin position="151"/>
        <end position="171"/>
    </location>
</feature>
<evidence type="ECO:0000259" key="8">
    <source>
        <dbReference type="Pfam" id="PF09335"/>
    </source>
</evidence>
<gene>
    <name evidence="9" type="ORF">DK427_10820</name>
</gene>
<dbReference type="KEGG" id="meti:DK427_10820"/>
<organism evidence="9 10">
    <name type="scientific">Methylobacterium radiodurans</name>
    <dbReference type="NCBI Taxonomy" id="2202828"/>
    <lineage>
        <taxon>Bacteria</taxon>
        <taxon>Pseudomonadati</taxon>
        <taxon>Pseudomonadota</taxon>
        <taxon>Alphaproteobacteria</taxon>
        <taxon>Hyphomicrobiales</taxon>
        <taxon>Methylobacteriaceae</taxon>
        <taxon>Methylobacterium</taxon>
    </lineage>
</organism>
<sequence length="173" mass="18448">MDLEALRTTALGFVETHKAWAPLFAGVCAFCESIAFLSLLVPATVILIGIGAIVGAADVALWPVVLAAGTGAGLGDWLSYAFGRHYGDSVRRMWPMRNHPEMVARGEAFLARWGAHSIVLARFVGPARAVVPLIAGMFGVRPLPFQVANWVSGYAWAFVLLAPGAGLLAWFRG</sequence>
<dbReference type="Proteomes" id="UP000246058">
    <property type="component" value="Chromosome"/>
</dbReference>
<dbReference type="PANTHER" id="PTHR30353">
    <property type="entry name" value="INNER MEMBRANE PROTEIN DEDA-RELATED"/>
    <property type="match status" value="1"/>
</dbReference>
<dbReference type="Pfam" id="PF09335">
    <property type="entry name" value="VTT_dom"/>
    <property type="match status" value="1"/>
</dbReference>
<dbReference type="OrthoDB" id="9801622at2"/>
<dbReference type="EMBL" id="CP029551">
    <property type="protein sequence ID" value="AWN36158.1"/>
    <property type="molecule type" value="Genomic_DNA"/>
</dbReference>
<feature type="domain" description="VTT" evidence="8">
    <location>
        <begin position="41"/>
        <end position="165"/>
    </location>
</feature>
<feature type="transmembrane region" description="Helical" evidence="7">
    <location>
        <begin position="60"/>
        <end position="83"/>
    </location>
</feature>
<evidence type="ECO:0000256" key="1">
    <source>
        <dbReference type="ARBA" id="ARBA00004651"/>
    </source>
</evidence>
<dbReference type="AlphaFoldDB" id="A0A2U8VRQ0"/>
<dbReference type="RefSeq" id="WP_109951263.1">
    <property type="nucleotide sequence ID" value="NZ_CP029551.1"/>
</dbReference>
<protein>
    <submittedName>
        <fullName evidence="9">DedA family protein</fullName>
    </submittedName>
</protein>
<keyword evidence="10" id="KW-1185">Reference proteome</keyword>
<evidence type="ECO:0000256" key="4">
    <source>
        <dbReference type="ARBA" id="ARBA00022692"/>
    </source>
</evidence>
<dbReference type="GO" id="GO:0005886">
    <property type="term" value="C:plasma membrane"/>
    <property type="evidence" value="ECO:0007669"/>
    <property type="project" value="UniProtKB-SubCell"/>
</dbReference>
<evidence type="ECO:0000313" key="9">
    <source>
        <dbReference type="EMBL" id="AWN36158.1"/>
    </source>
</evidence>
<reference evidence="9 10" key="1">
    <citation type="submission" date="2018-05" db="EMBL/GenBank/DDBJ databases">
        <title>Complete Genome Sequence of Methylobacterium sp. 17Sr1-43.</title>
        <authorList>
            <person name="Srinivasan S."/>
        </authorList>
    </citation>
    <scope>NUCLEOTIDE SEQUENCE [LARGE SCALE GENOMIC DNA]</scope>
    <source>
        <strain evidence="9 10">17Sr1-43</strain>
    </source>
</reference>
<name>A0A2U8VRQ0_9HYPH</name>
<accession>A0A2U8VRQ0</accession>
<feature type="transmembrane region" description="Helical" evidence="7">
    <location>
        <begin position="21"/>
        <end position="54"/>
    </location>
</feature>
<evidence type="ECO:0000256" key="7">
    <source>
        <dbReference type="RuleBase" id="RU367016"/>
    </source>
</evidence>
<dbReference type="InterPro" id="IPR032816">
    <property type="entry name" value="VTT_dom"/>
</dbReference>
<evidence type="ECO:0000256" key="3">
    <source>
        <dbReference type="ARBA" id="ARBA00022475"/>
    </source>
</evidence>
<keyword evidence="5 7" id="KW-1133">Transmembrane helix</keyword>
<evidence type="ECO:0000256" key="5">
    <source>
        <dbReference type="ARBA" id="ARBA00022989"/>
    </source>
</evidence>
<dbReference type="PANTHER" id="PTHR30353:SF15">
    <property type="entry name" value="INNER MEMBRANE PROTEIN YABI"/>
    <property type="match status" value="1"/>
</dbReference>
<evidence type="ECO:0000256" key="6">
    <source>
        <dbReference type="ARBA" id="ARBA00023136"/>
    </source>
</evidence>
<comment type="similarity">
    <text evidence="2 7">Belongs to the DedA family.</text>
</comment>
<keyword evidence="3 7" id="KW-1003">Cell membrane</keyword>
<keyword evidence="6 7" id="KW-0472">Membrane</keyword>